<evidence type="ECO:0000256" key="2">
    <source>
        <dbReference type="PROSITE-ProRule" id="PRU00176"/>
    </source>
</evidence>
<organism>
    <name type="scientific">Pediculus humanus subsp. corporis</name>
    <name type="common">Body louse</name>
    <dbReference type="NCBI Taxonomy" id="121224"/>
    <lineage>
        <taxon>Eukaryota</taxon>
        <taxon>Metazoa</taxon>
        <taxon>Ecdysozoa</taxon>
        <taxon>Arthropoda</taxon>
        <taxon>Hexapoda</taxon>
        <taxon>Insecta</taxon>
        <taxon>Pterygota</taxon>
        <taxon>Neoptera</taxon>
        <taxon>Paraneoptera</taxon>
        <taxon>Psocodea</taxon>
        <taxon>Troctomorpha</taxon>
        <taxon>Phthiraptera</taxon>
        <taxon>Anoplura</taxon>
        <taxon>Pediculidae</taxon>
        <taxon>Pediculus</taxon>
    </lineage>
</organism>
<reference evidence="4" key="1">
    <citation type="submission" date="2007-04" db="EMBL/GenBank/DDBJ databases">
        <title>Annotation of Pediculus humanus corporis strain USDA.</title>
        <authorList>
            <person name="Kirkness E."/>
            <person name="Hannick L."/>
            <person name="Hass B."/>
            <person name="Bruggner R."/>
            <person name="Lawson D."/>
            <person name="Bidwell S."/>
            <person name="Joardar V."/>
            <person name="Caler E."/>
            <person name="Walenz B."/>
            <person name="Inman J."/>
            <person name="Schobel S."/>
            <person name="Galinsky K."/>
            <person name="Amedeo P."/>
            <person name="Strausberg R."/>
        </authorList>
    </citation>
    <scope>NUCLEOTIDE SEQUENCE</scope>
    <source>
        <strain evidence="4">USDA</strain>
    </source>
</reference>
<dbReference type="EnsemblMetazoa" id="PHUM511750-RA">
    <property type="protein sequence ID" value="PHUM511750-PA"/>
    <property type="gene ID" value="PHUM511750"/>
</dbReference>
<dbReference type="InterPro" id="IPR012677">
    <property type="entry name" value="Nucleotide-bd_a/b_plait_sf"/>
</dbReference>
<dbReference type="eggNOG" id="KOG0148">
    <property type="taxonomic scope" value="Eukaryota"/>
</dbReference>
<feature type="non-terminal residue" evidence="4">
    <location>
        <position position="1"/>
    </location>
</feature>
<protein>
    <submittedName>
        <fullName evidence="4">Heterogeneous nuclear ribonucleoprotein A1, putative</fullName>
        <ecNumber evidence="4">1.4.3.6</ecNumber>
    </submittedName>
</protein>
<dbReference type="EMBL" id="DS235845">
    <property type="protein sequence ID" value="EEB18342.1"/>
    <property type="molecule type" value="Genomic_DNA"/>
</dbReference>
<keyword evidence="4" id="KW-0560">Oxidoreductase</keyword>
<proteinExistence type="predicted"/>
<dbReference type="SMART" id="SM00361">
    <property type="entry name" value="RRM_1"/>
    <property type="match status" value="2"/>
</dbReference>
<dbReference type="EMBL" id="AAZO01006222">
    <property type="status" value="NOT_ANNOTATED_CDS"/>
    <property type="molecule type" value="Genomic_DNA"/>
</dbReference>
<dbReference type="AlphaFoldDB" id="E0VY86"/>
<dbReference type="STRING" id="121224.E0VY86"/>
<accession>E0VY86</accession>
<dbReference type="HOGENOM" id="CLU_025000_3_0_1"/>
<dbReference type="KEGG" id="phu:Phum_PHUM511750"/>
<feature type="domain" description="RRM" evidence="3">
    <location>
        <begin position="2"/>
        <end position="80"/>
    </location>
</feature>
<gene>
    <name evidence="5" type="primary">8233063</name>
    <name evidence="4" type="ORF">Phum_PHUM511750</name>
</gene>
<dbReference type="CDD" id="cd12354">
    <property type="entry name" value="RRM3_TIA1_like"/>
    <property type="match status" value="1"/>
</dbReference>
<dbReference type="GO" id="GO:0016491">
    <property type="term" value="F:oxidoreductase activity"/>
    <property type="evidence" value="ECO:0007669"/>
    <property type="project" value="UniProtKB-KW"/>
</dbReference>
<dbReference type="OrthoDB" id="439808at2759"/>
<dbReference type="SUPFAM" id="SSF54928">
    <property type="entry name" value="RNA-binding domain, RBD"/>
    <property type="match status" value="2"/>
</dbReference>
<dbReference type="GO" id="GO:1990904">
    <property type="term" value="C:ribonucleoprotein complex"/>
    <property type="evidence" value="ECO:0007669"/>
    <property type="project" value="UniProtKB-KW"/>
</dbReference>
<keyword evidence="1 2" id="KW-0694">RNA-binding</keyword>
<evidence type="ECO:0000313" key="6">
    <source>
        <dbReference type="Proteomes" id="UP000009046"/>
    </source>
</evidence>
<dbReference type="PROSITE" id="PS50102">
    <property type="entry name" value="RRM"/>
    <property type="match status" value="2"/>
</dbReference>
<dbReference type="FunFam" id="3.30.70.330:FF:000317">
    <property type="entry name" value="Rox8, isoform B"/>
    <property type="match status" value="1"/>
</dbReference>
<evidence type="ECO:0000313" key="4">
    <source>
        <dbReference type="EMBL" id="EEB18342.1"/>
    </source>
</evidence>
<keyword evidence="4" id="KW-0687">Ribonucleoprotein</keyword>
<dbReference type="GeneID" id="8233063"/>
<evidence type="ECO:0000313" key="5">
    <source>
        <dbReference type="EnsemblMetazoa" id="PHUM511750-PA"/>
    </source>
</evidence>
<dbReference type="Pfam" id="PF00076">
    <property type="entry name" value="RRM_1"/>
    <property type="match status" value="2"/>
</dbReference>
<dbReference type="PANTHER" id="PTHR10352">
    <property type="entry name" value="EUKARYOTIC TRANSLATION INITIATION FACTOR 3 SUBUNIT G"/>
    <property type="match status" value="1"/>
</dbReference>
<keyword evidence="6" id="KW-1185">Reference proteome</keyword>
<dbReference type="GO" id="GO:0003723">
    <property type="term" value="F:RNA binding"/>
    <property type="evidence" value="ECO:0007669"/>
    <property type="project" value="UniProtKB-UniRule"/>
</dbReference>
<reference evidence="5" key="3">
    <citation type="submission" date="2020-05" db="UniProtKB">
        <authorList>
            <consortium name="EnsemblMetazoa"/>
        </authorList>
    </citation>
    <scope>IDENTIFICATION</scope>
    <source>
        <strain evidence="5">USDA</strain>
    </source>
</reference>
<dbReference type="EC" id="1.4.3.6" evidence="4"/>
<reference evidence="4" key="2">
    <citation type="submission" date="2007-04" db="EMBL/GenBank/DDBJ databases">
        <title>The genome of the human body louse.</title>
        <authorList>
            <consortium name="The Human Body Louse Genome Consortium"/>
            <person name="Kirkness E."/>
            <person name="Walenz B."/>
            <person name="Hass B."/>
            <person name="Bruggner R."/>
            <person name="Strausberg R."/>
        </authorList>
    </citation>
    <scope>NUCLEOTIDE SEQUENCE</scope>
    <source>
        <strain evidence="4">USDA</strain>
    </source>
</reference>
<dbReference type="Gene3D" id="3.30.70.330">
    <property type="match status" value="2"/>
</dbReference>
<dbReference type="FunCoup" id="E0VY86">
    <property type="interactions" value="128"/>
</dbReference>
<dbReference type="SMART" id="SM00360">
    <property type="entry name" value="RRM"/>
    <property type="match status" value="2"/>
</dbReference>
<dbReference type="RefSeq" id="XP_002431080.1">
    <property type="nucleotide sequence ID" value="XM_002431035.1"/>
</dbReference>
<evidence type="ECO:0000259" key="3">
    <source>
        <dbReference type="PROSITE" id="PS50102"/>
    </source>
</evidence>
<feature type="domain" description="RRM" evidence="3">
    <location>
        <begin position="108"/>
        <end position="180"/>
    </location>
</feature>
<name>E0VY86_PEDHC</name>
<dbReference type="InterPro" id="IPR000504">
    <property type="entry name" value="RRM_dom"/>
</dbReference>
<sequence length="302" mass="33099">HYHIFVGDLSPEIDTQTLRDAFAPFGEISDSRVVRDAQTLKSKGYGFVSFIKKSEAKSAIAAMNGRWLGSRSIRTNWATRKPSIIKADGNTLPLSFDEVYKQTSATNCTVYCGGITNGLTEELVQKHFSPYGTIQEIKVFKDKGYAFVRFSTKESAAHAIVAVHNTEINGQTVKCSWGKENSDMTAIQPTGFDQPVAGTAFPYAYGQQMGYWYPQSYPSATPQIPGQYIQSGFSLGQFGYHHQDFIGRLSMNLSSIWNNVPGHTQLPGAVQHIGQGTAAAIPQPNGVVAAYPVQRFQVSSHS</sequence>
<dbReference type="Proteomes" id="UP000009046">
    <property type="component" value="Unassembled WGS sequence"/>
</dbReference>
<dbReference type="CTD" id="8233063"/>
<dbReference type="OMA" id="WYPPAPA"/>
<dbReference type="CDD" id="cd12353">
    <property type="entry name" value="RRM2_TIA1_like"/>
    <property type="match status" value="1"/>
</dbReference>
<dbReference type="InterPro" id="IPR035979">
    <property type="entry name" value="RBD_domain_sf"/>
</dbReference>
<evidence type="ECO:0000256" key="1">
    <source>
        <dbReference type="ARBA" id="ARBA00022884"/>
    </source>
</evidence>
<dbReference type="VEuPathDB" id="VectorBase:PHUM511750"/>
<dbReference type="InterPro" id="IPR003954">
    <property type="entry name" value="RRM_euk-type"/>
</dbReference>